<sequence>MKRLLLVVSVVACLVPTTLSLSQHARSISGQPAAQAAAAPVSNGPVPLLPVQDPTQVPSLGTVNVFRSHSLTKAAQVEVHGAHEVDKEQSKEPSETADFQHSVLQKQQEALSASDWFSRQLDALEHLKEHEGKIRQYIQKAPASEGRRIM</sequence>
<accession>A0A151HGG5</accession>
<dbReference type="OrthoDB" id="10327786at2759"/>
<dbReference type="EMBL" id="AHZP02001107">
    <property type="protein sequence ID" value="KYK68465.1"/>
    <property type="molecule type" value="Genomic_DNA"/>
</dbReference>
<feature type="signal peptide" evidence="2">
    <location>
        <begin position="1"/>
        <end position="20"/>
    </location>
</feature>
<evidence type="ECO:0000256" key="2">
    <source>
        <dbReference type="SAM" id="SignalP"/>
    </source>
</evidence>
<dbReference type="VEuPathDB" id="ToxoDB:TGPRC2_207955"/>
<name>A0A151HGG5_TOXGO</name>
<reference evidence="4" key="1">
    <citation type="submission" date="2016-03" db="EMBL/GenBank/DDBJ databases">
        <authorList>
            <person name="Sibley D."/>
            <person name="Venepally P."/>
            <person name="Karamycheva S."/>
            <person name="Hadjithomas M."/>
            <person name="Khan A."/>
            <person name="Brunk B."/>
            <person name="Roos D."/>
            <person name="Caler E."/>
            <person name="Lorenzi H."/>
        </authorList>
    </citation>
    <scope>NUCLEOTIDE SEQUENCE [LARGE SCALE GENOMIC DNA]</scope>
    <source>
        <strain evidence="4">TgCatPRC2</strain>
    </source>
</reference>
<evidence type="ECO:0000313" key="3">
    <source>
        <dbReference type="EMBL" id="KYK68465.1"/>
    </source>
</evidence>
<feature type="chain" id="PRO_5007581556" description="Transmembrane protein" evidence="2">
    <location>
        <begin position="21"/>
        <end position="150"/>
    </location>
</feature>
<keyword evidence="2" id="KW-0732">Signal</keyword>
<proteinExistence type="predicted"/>
<dbReference type="Proteomes" id="UP000075225">
    <property type="component" value="Unassembled WGS sequence"/>
</dbReference>
<evidence type="ECO:0000256" key="1">
    <source>
        <dbReference type="SAM" id="MobiDB-lite"/>
    </source>
</evidence>
<organism evidence="3 4">
    <name type="scientific">Toxoplasma gondii TgCatPRC2</name>
    <dbReference type="NCBI Taxonomy" id="1130821"/>
    <lineage>
        <taxon>Eukaryota</taxon>
        <taxon>Sar</taxon>
        <taxon>Alveolata</taxon>
        <taxon>Apicomplexa</taxon>
        <taxon>Conoidasida</taxon>
        <taxon>Coccidia</taxon>
        <taxon>Eucoccidiorida</taxon>
        <taxon>Eimeriorina</taxon>
        <taxon>Sarcocystidae</taxon>
        <taxon>Toxoplasma</taxon>
    </lineage>
</organism>
<feature type="region of interest" description="Disordered" evidence="1">
    <location>
        <begin position="78"/>
        <end position="103"/>
    </location>
</feature>
<evidence type="ECO:0000313" key="4">
    <source>
        <dbReference type="Proteomes" id="UP000075225"/>
    </source>
</evidence>
<protein>
    <recommendedName>
        <fullName evidence="5">Transmembrane protein</fullName>
    </recommendedName>
</protein>
<gene>
    <name evidence="3" type="ORF">TGPRC2_207955</name>
</gene>
<feature type="compositionally biased region" description="Basic and acidic residues" evidence="1">
    <location>
        <begin position="80"/>
        <end position="94"/>
    </location>
</feature>
<dbReference type="AlphaFoldDB" id="A0A151HGG5"/>
<comment type="caution">
    <text evidence="3">The sequence shown here is derived from an EMBL/GenBank/DDBJ whole genome shotgun (WGS) entry which is preliminary data.</text>
</comment>
<evidence type="ECO:0008006" key="5">
    <source>
        <dbReference type="Google" id="ProtNLM"/>
    </source>
</evidence>